<accession>A0A917W7E5</accession>
<reference evidence="1" key="1">
    <citation type="journal article" date="2014" name="Int. J. Syst. Evol. Microbiol.">
        <title>Complete genome sequence of Corynebacterium casei LMG S-19264T (=DSM 44701T), isolated from a smear-ripened cheese.</title>
        <authorList>
            <consortium name="US DOE Joint Genome Institute (JGI-PGF)"/>
            <person name="Walter F."/>
            <person name="Albersmeier A."/>
            <person name="Kalinowski J."/>
            <person name="Ruckert C."/>
        </authorList>
    </citation>
    <scope>NUCLEOTIDE SEQUENCE</scope>
    <source>
        <strain evidence="1">CGMCC 4.7306</strain>
    </source>
</reference>
<comment type="caution">
    <text evidence="1">The sequence shown here is derived from an EMBL/GenBank/DDBJ whole genome shotgun (WGS) entry which is preliminary data.</text>
</comment>
<evidence type="ECO:0000313" key="2">
    <source>
        <dbReference type="Proteomes" id="UP000613840"/>
    </source>
</evidence>
<dbReference type="AlphaFoldDB" id="A0A917W7E5"/>
<reference evidence="1" key="2">
    <citation type="submission" date="2020-09" db="EMBL/GenBank/DDBJ databases">
        <authorList>
            <person name="Sun Q."/>
            <person name="Zhou Y."/>
        </authorList>
    </citation>
    <scope>NUCLEOTIDE SEQUENCE</scope>
    <source>
        <strain evidence="1">CGMCC 4.7306</strain>
    </source>
</reference>
<keyword evidence="2" id="KW-1185">Reference proteome</keyword>
<sequence>MPYQGAGHCGAQVVPRSNSSTNVHQWVPIIAPVVTQFVSPPRSDDAKPELFAAEARER</sequence>
<name>A0A917W7E5_9ACTN</name>
<proteinExistence type="predicted"/>
<evidence type="ECO:0000313" key="1">
    <source>
        <dbReference type="EMBL" id="GGL73830.1"/>
    </source>
</evidence>
<dbReference type="EMBL" id="BMMZ01000009">
    <property type="protein sequence ID" value="GGL73830.1"/>
    <property type="molecule type" value="Genomic_DNA"/>
</dbReference>
<dbReference type="Proteomes" id="UP000613840">
    <property type="component" value="Unassembled WGS sequence"/>
</dbReference>
<organism evidence="1 2">
    <name type="scientific">Microlunatus endophyticus</name>
    <dbReference type="NCBI Taxonomy" id="1716077"/>
    <lineage>
        <taxon>Bacteria</taxon>
        <taxon>Bacillati</taxon>
        <taxon>Actinomycetota</taxon>
        <taxon>Actinomycetes</taxon>
        <taxon>Propionibacteriales</taxon>
        <taxon>Propionibacteriaceae</taxon>
        <taxon>Microlunatus</taxon>
    </lineage>
</organism>
<protein>
    <submittedName>
        <fullName evidence="1">Uncharacterized protein</fullName>
    </submittedName>
</protein>
<gene>
    <name evidence="1" type="ORF">GCM10011575_35230</name>
</gene>